<dbReference type="RefSeq" id="WP_353929437.1">
    <property type="nucleotide sequence ID" value="NZ_CP150886.1"/>
</dbReference>
<sequence>MKRIYHHQRCAAAQEFQQSLTQLEDILQVHSTDSQIITEVDNSKTSNQKDSENTEDIDLAALEDAFADIEQYFAEKQKKQQN</sequence>
<organism evidence="1 2">
    <name type="scientific">Okeanomitos corallinicola TIOX110</name>
    <dbReference type="NCBI Taxonomy" id="3133117"/>
    <lineage>
        <taxon>Bacteria</taxon>
        <taxon>Bacillati</taxon>
        <taxon>Cyanobacteriota</taxon>
        <taxon>Cyanophyceae</taxon>
        <taxon>Nostocales</taxon>
        <taxon>Aphanizomenonaceae</taxon>
        <taxon>Okeanomitos</taxon>
    </lineage>
</organism>
<evidence type="ECO:0000313" key="2">
    <source>
        <dbReference type="Proteomes" id="UP001483337"/>
    </source>
</evidence>
<evidence type="ECO:0000313" key="1">
    <source>
        <dbReference type="EMBL" id="WZB86523.1"/>
    </source>
</evidence>
<gene>
    <name evidence="1" type="ORF">WJM97_14080</name>
</gene>
<dbReference type="Proteomes" id="UP001483337">
    <property type="component" value="Chromosome"/>
</dbReference>
<keyword evidence="2" id="KW-1185">Reference proteome</keyword>
<protein>
    <submittedName>
        <fullName evidence="1">Uncharacterized protein</fullName>
    </submittedName>
</protein>
<name>A0ABZ2UMC2_9CYAN</name>
<proteinExistence type="predicted"/>
<dbReference type="EMBL" id="CP150886">
    <property type="protein sequence ID" value="WZB86523.1"/>
    <property type="molecule type" value="Genomic_DNA"/>
</dbReference>
<accession>A0ABZ2UMC2</accession>
<reference evidence="1 2" key="1">
    <citation type="submission" date="2024-04" db="EMBL/GenBank/DDBJ databases">
        <title>Okeanomitos corallinicola gen. &amp; sp. nov. (Nostocales, Cyanobacteria), a new toxic marine heterocyst-forming cyanobacterium from a coral reef.</title>
        <authorList>
            <person name="Li H."/>
            <person name="Li R."/>
            <person name="Kang J."/>
            <person name="Hii K.S."/>
            <person name="Mohamed H.F."/>
            <person name="Xu X."/>
            <person name="Luo Z."/>
        </authorList>
    </citation>
    <scope>NUCLEOTIDE SEQUENCE [LARGE SCALE GENOMIC DNA]</scope>
    <source>
        <strain evidence="1 2">TIOX110</strain>
    </source>
</reference>